<accession>A0ABX0XQZ3</accession>
<sequence length="110" mass="11885">MGEVTEPALADVPVTAVLQALADPTRLRMVRTIADGGERLCGMLEEQLPKATRSHHLKVLREAGVTHTRVVGTGRYVSLRREELDRHFPGLLPAVLTAAEPAAAEKRAAV</sequence>
<dbReference type="Gene3D" id="1.10.10.10">
    <property type="entry name" value="Winged helix-like DNA-binding domain superfamily/Winged helix DNA-binding domain"/>
    <property type="match status" value="1"/>
</dbReference>
<dbReference type="InterPro" id="IPR011991">
    <property type="entry name" value="ArsR-like_HTH"/>
</dbReference>
<dbReference type="PANTHER" id="PTHR33154">
    <property type="entry name" value="TRANSCRIPTIONAL REGULATOR, ARSR FAMILY"/>
    <property type="match status" value="1"/>
</dbReference>
<dbReference type="Proteomes" id="UP000722989">
    <property type="component" value="Unassembled WGS sequence"/>
</dbReference>
<keyword evidence="2" id="KW-0238">DNA-binding</keyword>
<dbReference type="InterPro" id="IPR036388">
    <property type="entry name" value="WH-like_DNA-bd_sf"/>
</dbReference>
<evidence type="ECO:0000256" key="2">
    <source>
        <dbReference type="ARBA" id="ARBA00023125"/>
    </source>
</evidence>
<feature type="domain" description="HTH arsR-type" evidence="4">
    <location>
        <begin position="6"/>
        <end position="103"/>
    </location>
</feature>
<name>A0ABX0XQZ3_9ACTN</name>
<dbReference type="PROSITE" id="PS50987">
    <property type="entry name" value="HTH_ARSR_2"/>
    <property type="match status" value="1"/>
</dbReference>
<dbReference type="RefSeq" id="WP_167923286.1">
    <property type="nucleotide sequence ID" value="NZ_JAATVY010000001.1"/>
</dbReference>
<dbReference type="InterPro" id="IPR051081">
    <property type="entry name" value="HTH_MetalResp_TranReg"/>
</dbReference>
<dbReference type="CDD" id="cd00090">
    <property type="entry name" value="HTH_ARSR"/>
    <property type="match status" value="1"/>
</dbReference>
<protein>
    <submittedName>
        <fullName evidence="5">Helix-turn-helix transcriptional regulator</fullName>
    </submittedName>
</protein>
<dbReference type="PANTHER" id="PTHR33154:SF12">
    <property type="entry name" value="TRANSCRIPTIONAL REGULATORY PROTEIN"/>
    <property type="match status" value="1"/>
</dbReference>
<keyword evidence="1" id="KW-0805">Transcription regulation</keyword>
<dbReference type="EMBL" id="JAATVY010000001">
    <property type="protein sequence ID" value="NJC68406.1"/>
    <property type="molecule type" value="Genomic_DNA"/>
</dbReference>
<gene>
    <name evidence="5" type="ORF">HC031_01515</name>
</gene>
<dbReference type="PRINTS" id="PR00778">
    <property type="entry name" value="HTHARSR"/>
</dbReference>
<organism evidence="5 6">
    <name type="scientific">Planosporangium thailandense</name>
    <dbReference type="NCBI Taxonomy" id="765197"/>
    <lineage>
        <taxon>Bacteria</taxon>
        <taxon>Bacillati</taxon>
        <taxon>Actinomycetota</taxon>
        <taxon>Actinomycetes</taxon>
        <taxon>Micromonosporales</taxon>
        <taxon>Micromonosporaceae</taxon>
        <taxon>Planosporangium</taxon>
    </lineage>
</organism>
<evidence type="ECO:0000313" key="5">
    <source>
        <dbReference type="EMBL" id="NJC68406.1"/>
    </source>
</evidence>
<dbReference type="InterPro" id="IPR036390">
    <property type="entry name" value="WH_DNA-bd_sf"/>
</dbReference>
<keyword evidence="3" id="KW-0804">Transcription</keyword>
<dbReference type="InterPro" id="IPR001845">
    <property type="entry name" value="HTH_ArsR_DNA-bd_dom"/>
</dbReference>
<comment type="caution">
    <text evidence="5">The sequence shown here is derived from an EMBL/GenBank/DDBJ whole genome shotgun (WGS) entry which is preliminary data.</text>
</comment>
<dbReference type="Pfam" id="PF12840">
    <property type="entry name" value="HTH_20"/>
    <property type="match status" value="1"/>
</dbReference>
<evidence type="ECO:0000256" key="1">
    <source>
        <dbReference type="ARBA" id="ARBA00023015"/>
    </source>
</evidence>
<proteinExistence type="predicted"/>
<reference evidence="5 6" key="1">
    <citation type="submission" date="2020-03" db="EMBL/GenBank/DDBJ databases">
        <title>WGS of the type strain of Planosporangium spp.</title>
        <authorList>
            <person name="Thawai C."/>
        </authorList>
    </citation>
    <scope>NUCLEOTIDE SEQUENCE [LARGE SCALE GENOMIC DNA]</scope>
    <source>
        <strain evidence="5 6">TBRC 5610</strain>
    </source>
</reference>
<dbReference type="SUPFAM" id="SSF46785">
    <property type="entry name" value="Winged helix' DNA-binding domain"/>
    <property type="match status" value="1"/>
</dbReference>
<keyword evidence="6" id="KW-1185">Reference proteome</keyword>
<evidence type="ECO:0000313" key="6">
    <source>
        <dbReference type="Proteomes" id="UP000722989"/>
    </source>
</evidence>
<dbReference type="SMART" id="SM00418">
    <property type="entry name" value="HTH_ARSR"/>
    <property type="match status" value="1"/>
</dbReference>
<evidence type="ECO:0000259" key="4">
    <source>
        <dbReference type="PROSITE" id="PS50987"/>
    </source>
</evidence>
<evidence type="ECO:0000256" key="3">
    <source>
        <dbReference type="ARBA" id="ARBA00023163"/>
    </source>
</evidence>